<sequence>MDDYYDYAEARQEIDRQAKEKNTDKVNKKYQLCTWEGGIASKCKTITAPASRTTRLVTVIESTKEVEEAVLSLQGVLVDMDLPPLNSRPRPQQLRHIRQSISLSGLGQVSFGDAVSNLYGLHTMLARQVPPGALEKWQPSEFKGFVSLDISNRYFTLRRYADGAGKVPFDKLTDPAGYLEDINGQDMVHTDDNQVDFYSAASSGAQRVSPSTFRVGDIVEACLSVVMTPVSSEKYKMMLVLRSLAQIKCSLTMDAETKRNVAQYNDSVRTDTNILKRRRAYSTEERAACSSQTAPEGASSSQQLQPNQAGPSEPVLQRRRGVSDTAGTERVVDENGDVPMYRMLDS</sequence>
<name>A0ACB7ZVV8_9AGAM</name>
<accession>A0ACB7ZVV8</accession>
<organism evidence="1 2">
    <name type="scientific">Hygrophoropsis aurantiaca</name>
    <dbReference type="NCBI Taxonomy" id="72124"/>
    <lineage>
        <taxon>Eukaryota</taxon>
        <taxon>Fungi</taxon>
        <taxon>Dikarya</taxon>
        <taxon>Basidiomycota</taxon>
        <taxon>Agaricomycotina</taxon>
        <taxon>Agaricomycetes</taxon>
        <taxon>Agaricomycetidae</taxon>
        <taxon>Boletales</taxon>
        <taxon>Coniophorineae</taxon>
        <taxon>Hygrophoropsidaceae</taxon>
        <taxon>Hygrophoropsis</taxon>
    </lineage>
</organism>
<dbReference type="Proteomes" id="UP000790377">
    <property type="component" value="Unassembled WGS sequence"/>
</dbReference>
<evidence type="ECO:0000313" key="1">
    <source>
        <dbReference type="EMBL" id="KAH7905086.1"/>
    </source>
</evidence>
<gene>
    <name evidence="1" type="ORF">BJ138DRAFT_1118790</name>
</gene>
<comment type="caution">
    <text evidence="1">The sequence shown here is derived from an EMBL/GenBank/DDBJ whole genome shotgun (WGS) entry which is preliminary data.</text>
</comment>
<keyword evidence="2" id="KW-1185">Reference proteome</keyword>
<reference evidence="1" key="1">
    <citation type="journal article" date="2021" name="New Phytol.">
        <title>Evolutionary innovations through gain and loss of genes in the ectomycorrhizal Boletales.</title>
        <authorList>
            <person name="Wu G."/>
            <person name="Miyauchi S."/>
            <person name="Morin E."/>
            <person name="Kuo A."/>
            <person name="Drula E."/>
            <person name="Varga T."/>
            <person name="Kohler A."/>
            <person name="Feng B."/>
            <person name="Cao Y."/>
            <person name="Lipzen A."/>
            <person name="Daum C."/>
            <person name="Hundley H."/>
            <person name="Pangilinan J."/>
            <person name="Johnson J."/>
            <person name="Barry K."/>
            <person name="LaButti K."/>
            <person name="Ng V."/>
            <person name="Ahrendt S."/>
            <person name="Min B."/>
            <person name="Choi I.G."/>
            <person name="Park H."/>
            <person name="Plett J.M."/>
            <person name="Magnuson J."/>
            <person name="Spatafora J.W."/>
            <person name="Nagy L.G."/>
            <person name="Henrissat B."/>
            <person name="Grigoriev I.V."/>
            <person name="Yang Z.L."/>
            <person name="Xu J."/>
            <person name="Martin F.M."/>
        </authorList>
    </citation>
    <scope>NUCLEOTIDE SEQUENCE</scope>
    <source>
        <strain evidence="1">ATCC 28755</strain>
    </source>
</reference>
<proteinExistence type="predicted"/>
<dbReference type="EMBL" id="MU268276">
    <property type="protein sequence ID" value="KAH7905086.1"/>
    <property type="molecule type" value="Genomic_DNA"/>
</dbReference>
<protein>
    <submittedName>
        <fullName evidence="1">Uncharacterized protein</fullName>
    </submittedName>
</protein>
<evidence type="ECO:0000313" key="2">
    <source>
        <dbReference type="Proteomes" id="UP000790377"/>
    </source>
</evidence>